<organism evidence="2 3">
    <name type="scientific">Filimonas zeae</name>
    <dbReference type="NCBI Taxonomy" id="1737353"/>
    <lineage>
        <taxon>Bacteria</taxon>
        <taxon>Pseudomonadati</taxon>
        <taxon>Bacteroidota</taxon>
        <taxon>Chitinophagia</taxon>
        <taxon>Chitinophagales</taxon>
        <taxon>Chitinophagaceae</taxon>
        <taxon>Filimonas</taxon>
    </lineage>
</organism>
<evidence type="ECO:0000313" key="2">
    <source>
        <dbReference type="EMBL" id="GGH66804.1"/>
    </source>
</evidence>
<keyword evidence="1" id="KW-0732">Signal</keyword>
<feature type="chain" id="PRO_5037455968" evidence="1">
    <location>
        <begin position="24"/>
        <end position="76"/>
    </location>
</feature>
<comment type="caution">
    <text evidence="2">The sequence shown here is derived from an EMBL/GenBank/DDBJ whole genome shotgun (WGS) entry which is preliminary data.</text>
</comment>
<keyword evidence="3" id="KW-1185">Reference proteome</keyword>
<name>A0A917IWN5_9BACT</name>
<feature type="signal peptide" evidence="1">
    <location>
        <begin position="1"/>
        <end position="23"/>
    </location>
</feature>
<gene>
    <name evidence="2" type="ORF">GCM10011379_21370</name>
</gene>
<accession>A0A917IWN5</accession>
<proteinExistence type="predicted"/>
<dbReference type="AlphaFoldDB" id="A0A917IWN5"/>
<sequence>MPLKSLLLSLLLVMRAGTMYAQATDPWTEYMMPSPVHDTLARYTGKYELTITVWMDTEQPPTVVKALAVYEMKKLP</sequence>
<reference evidence="2" key="1">
    <citation type="journal article" date="2014" name="Int. J. Syst. Evol. Microbiol.">
        <title>Complete genome sequence of Corynebacterium casei LMG S-19264T (=DSM 44701T), isolated from a smear-ripened cheese.</title>
        <authorList>
            <consortium name="US DOE Joint Genome Institute (JGI-PGF)"/>
            <person name="Walter F."/>
            <person name="Albersmeier A."/>
            <person name="Kalinowski J."/>
            <person name="Ruckert C."/>
        </authorList>
    </citation>
    <scope>NUCLEOTIDE SEQUENCE</scope>
    <source>
        <strain evidence="2">CGMCC 1.15290</strain>
    </source>
</reference>
<protein>
    <submittedName>
        <fullName evidence="2">Uncharacterized protein</fullName>
    </submittedName>
</protein>
<dbReference type="RefSeq" id="WP_188952016.1">
    <property type="nucleotide sequence ID" value="NZ_BMIB01000002.1"/>
</dbReference>
<evidence type="ECO:0000313" key="3">
    <source>
        <dbReference type="Proteomes" id="UP000627292"/>
    </source>
</evidence>
<evidence type="ECO:0000256" key="1">
    <source>
        <dbReference type="SAM" id="SignalP"/>
    </source>
</evidence>
<dbReference type="EMBL" id="BMIB01000002">
    <property type="protein sequence ID" value="GGH66804.1"/>
    <property type="molecule type" value="Genomic_DNA"/>
</dbReference>
<reference evidence="2" key="2">
    <citation type="submission" date="2020-09" db="EMBL/GenBank/DDBJ databases">
        <authorList>
            <person name="Sun Q."/>
            <person name="Zhou Y."/>
        </authorList>
    </citation>
    <scope>NUCLEOTIDE SEQUENCE</scope>
    <source>
        <strain evidence="2">CGMCC 1.15290</strain>
    </source>
</reference>
<dbReference type="Proteomes" id="UP000627292">
    <property type="component" value="Unassembled WGS sequence"/>
</dbReference>